<dbReference type="EMBL" id="JABFUD020000006">
    <property type="protein sequence ID" value="KAI5078892.1"/>
    <property type="molecule type" value="Genomic_DNA"/>
</dbReference>
<sequence length="190" mass="20949">MLPLPRPLPACGSLYKCCEYKPYTCSSSSKSSSPSLLQLMQASKNLCLEWTNGHGGDEAACKGRCKLRADNFAGIVIPVETSPRRSHSVGVGAEWLQQVHNLQCSKARLSRGKPKVNNAGREISVQKDVVGPDISMYNGRVASHMQKFQSSHCVPYYLQPLLSIQTLRVAFFKQGLLQAPILHAFIHQKP</sequence>
<evidence type="ECO:0000313" key="2">
    <source>
        <dbReference type="Proteomes" id="UP000886520"/>
    </source>
</evidence>
<reference evidence="1" key="1">
    <citation type="submission" date="2021-01" db="EMBL/GenBank/DDBJ databases">
        <title>Adiantum capillus-veneris genome.</title>
        <authorList>
            <person name="Fang Y."/>
            <person name="Liao Q."/>
        </authorList>
    </citation>
    <scope>NUCLEOTIDE SEQUENCE</scope>
    <source>
        <strain evidence="1">H3</strain>
        <tissue evidence="1">Leaf</tissue>
    </source>
</reference>
<organism evidence="1 2">
    <name type="scientific">Adiantum capillus-veneris</name>
    <name type="common">Maidenhair fern</name>
    <dbReference type="NCBI Taxonomy" id="13818"/>
    <lineage>
        <taxon>Eukaryota</taxon>
        <taxon>Viridiplantae</taxon>
        <taxon>Streptophyta</taxon>
        <taxon>Embryophyta</taxon>
        <taxon>Tracheophyta</taxon>
        <taxon>Polypodiopsida</taxon>
        <taxon>Polypodiidae</taxon>
        <taxon>Polypodiales</taxon>
        <taxon>Pteridineae</taxon>
        <taxon>Pteridaceae</taxon>
        <taxon>Vittarioideae</taxon>
        <taxon>Adiantum</taxon>
    </lineage>
</organism>
<dbReference type="AlphaFoldDB" id="A0A9D4ZM62"/>
<dbReference type="Proteomes" id="UP000886520">
    <property type="component" value="Chromosome 6"/>
</dbReference>
<keyword evidence="2" id="KW-1185">Reference proteome</keyword>
<proteinExistence type="predicted"/>
<gene>
    <name evidence="1" type="ORF">GOP47_0006563</name>
</gene>
<protein>
    <submittedName>
        <fullName evidence="1">Uncharacterized protein</fullName>
    </submittedName>
</protein>
<evidence type="ECO:0000313" key="1">
    <source>
        <dbReference type="EMBL" id="KAI5078892.1"/>
    </source>
</evidence>
<comment type="caution">
    <text evidence="1">The sequence shown here is derived from an EMBL/GenBank/DDBJ whole genome shotgun (WGS) entry which is preliminary data.</text>
</comment>
<accession>A0A9D4ZM62</accession>
<name>A0A9D4ZM62_ADICA</name>